<name>A0A8C4UHP5_FALTI</name>
<comment type="subcellular location">
    <subcellularLocation>
        <location evidence="1">Membrane</location>
        <topology evidence="1">Multi-pass membrane protein</topology>
    </subcellularLocation>
</comment>
<evidence type="ECO:0000256" key="4">
    <source>
        <dbReference type="ARBA" id="ARBA00023136"/>
    </source>
</evidence>
<proteinExistence type="predicted"/>
<sequence>MNPARSFAPAVITRNFANHWVSGVGGPPVPPWALPDPPGLSLSCPSCGVPAEGWQLPEGHTHTHTQSH</sequence>
<protein>
    <submittedName>
        <fullName evidence="5">Uncharacterized protein</fullName>
    </submittedName>
</protein>
<evidence type="ECO:0000313" key="6">
    <source>
        <dbReference type="Proteomes" id="UP000694562"/>
    </source>
</evidence>
<dbReference type="InterPro" id="IPR023271">
    <property type="entry name" value="Aquaporin-like"/>
</dbReference>
<evidence type="ECO:0000313" key="5">
    <source>
        <dbReference type="Ensembl" id="ENSFTIP00000011225.1"/>
    </source>
</evidence>
<keyword evidence="2" id="KW-0812">Transmembrane</keyword>
<evidence type="ECO:0000256" key="2">
    <source>
        <dbReference type="ARBA" id="ARBA00022692"/>
    </source>
</evidence>
<reference evidence="5" key="2">
    <citation type="submission" date="2025-09" db="UniProtKB">
        <authorList>
            <consortium name="Ensembl"/>
        </authorList>
    </citation>
    <scope>IDENTIFICATION</scope>
</reference>
<dbReference type="GO" id="GO:0015267">
    <property type="term" value="F:channel activity"/>
    <property type="evidence" value="ECO:0007669"/>
    <property type="project" value="InterPro"/>
</dbReference>
<evidence type="ECO:0000256" key="1">
    <source>
        <dbReference type="ARBA" id="ARBA00004141"/>
    </source>
</evidence>
<keyword evidence="4" id="KW-0472">Membrane</keyword>
<keyword evidence="6" id="KW-1185">Reference proteome</keyword>
<dbReference type="Pfam" id="PF00230">
    <property type="entry name" value="MIP"/>
    <property type="match status" value="1"/>
</dbReference>
<dbReference type="GO" id="GO:0016020">
    <property type="term" value="C:membrane"/>
    <property type="evidence" value="ECO:0007669"/>
    <property type="project" value="UniProtKB-SubCell"/>
</dbReference>
<evidence type="ECO:0000256" key="3">
    <source>
        <dbReference type="ARBA" id="ARBA00022989"/>
    </source>
</evidence>
<dbReference type="AlphaFoldDB" id="A0A8C4UHP5"/>
<organism evidence="5 6">
    <name type="scientific">Falco tinnunculus</name>
    <name type="common">Common kestrel</name>
    <dbReference type="NCBI Taxonomy" id="100819"/>
    <lineage>
        <taxon>Eukaryota</taxon>
        <taxon>Metazoa</taxon>
        <taxon>Chordata</taxon>
        <taxon>Craniata</taxon>
        <taxon>Vertebrata</taxon>
        <taxon>Euteleostomi</taxon>
        <taxon>Archelosauria</taxon>
        <taxon>Archosauria</taxon>
        <taxon>Dinosauria</taxon>
        <taxon>Saurischia</taxon>
        <taxon>Theropoda</taxon>
        <taxon>Coelurosauria</taxon>
        <taxon>Aves</taxon>
        <taxon>Neognathae</taxon>
        <taxon>Neoaves</taxon>
        <taxon>Telluraves</taxon>
        <taxon>Australaves</taxon>
        <taxon>Falconiformes</taxon>
        <taxon>Falconidae</taxon>
        <taxon>Falco</taxon>
    </lineage>
</organism>
<accession>A0A8C4UHP5</accession>
<dbReference type="SUPFAM" id="SSF81338">
    <property type="entry name" value="Aquaporin-like"/>
    <property type="match status" value="1"/>
</dbReference>
<keyword evidence="3" id="KW-1133">Transmembrane helix</keyword>
<dbReference type="Proteomes" id="UP000694562">
    <property type="component" value="Unplaced"/>
</dbReference>
<reference evidence="5" key="1">
    <citation type="submission" date="2025-08" db="UniProtKB">
        <authorList>
            <consortium name="Ensembl"/>
        </authorList>
    </citation>
    <scope>IDENTIFICATION</scope>
</reference>
<dbReference type="Ensembl" id="ENSFTIT00000011716.1">
    <property type="protein sequence ID" value="ENSFTIP00000011225.1"/>
    <property type="gene ID" value="ENSFTIG00000007519.1"/>
</dbReference>
<dbReference type="Gene3D" id="1.20.1080.10">
    <property type="entry name" value="Glycerol uptake facilitator protein"/>
    <property type="match status" value="1"/>
</dbReference>
<dbReference type="InterPro" id="IPR000425">
    <property type="entry name" value="MIP"/>
</dbReference>